<dbReference type="Proteomes" id="UP001152795">
    <property type="component" value="Unassembled WGS sequence"/>
</dbReference>
<dbReference type="EMBL" id="CACRXK020012413">
    <property type="protein sequence ID" value="CAB4023282.1"/>
    <property type="molecule type" value="Genomic_DNA"/>
</dbReference>
<accession>A0A7D9J7B7</accession>
<comment type="caution">
    <text evidence="1">The sequence shown here is derived from an EMBL/GenBank/DDBJ whole genome shotgun (WGS) entry which is preliminary data.</text>
</comment>
<dbReference type="OrthoDB" id="10431379at2759"/>
<protein>
    <submittedName>
        <fullName evidence="1">Uncharacterized protein</fullName>
    </submittedName>
</protein>
<organism evidence="1 2">
    <name type="scientific">Paramuricea clavata</name>
    <name type="common">Red gorgonian</name>
    <name type="synonym">Violescent sea-whip</name>
    <dbReference type="NCBI Taxonomy" id="317549"/>
    <lineage>
        <taxon>Eukaryota</taxon>
        <taxon>Metazoa</taxon>
        <taxon>Cnidaria</taxon>
        <taxon>Anthozoa</taxon>
        <taxon>Octocorallia</taxon>
        <taxon>Malacalcyonacea</taxon>
        <taxon>Plexauridae</taxon>
        <taxon>Paramuricea</taxon>
    </lineage>
</organism>
<name>A0A7D9J7B7_PARCT</name>
<evidence type="ECO:0000313" key="1">
    <source>
        <dbReference type="EMBL" id="CAB4023282.1"/>
    </source>
</evidence>
<gene>
    <name evidence="1" type="ORF">PACLA_8A035828</name>
</gene>
<keyword evidence="2" id="KW-1185">Reference proteome</keyword>
<sequence length="143" mass="16650">MGNILTYIWDRLFSLFNLITIGRDQTDEDVLSIVKAGDEVGVCEQRPRVNREVIGQSHEKSLFKLARGEYAHMVERLSTRYKLSENITSQMLQKMDNDVPCGEHPLKDENYSVLVVKRETDFDVKLFRASFTDYTRERVVCIE</sequence>
<evidence type="ECO:0000313" key="2">
    <source>
        <dbReference type="Proteomes" id="UP001152795"/>
    </source>
</evidence>
<dbReference type="AlphaFoldDB" id="A0A7D9J7B7"/>
<reference evidence="1" key="1">
    <citation type="submission" date="2020-04" db="EMBL/GenBank/DDBJ databases">
        <authorList>
            <person name="Alioto T."/>
            <person name="Alioto T."/>
            <person name="Gomez Garrido J."/>
        </authorList>
    </citation>
    <scope>NUCLEOTIDE SEQUENCE</scope>
    <source>
        <strain evidence="1">A484AB</strain>
    </source>
</reference>
<proteinExistence type="predicted"/>